<dbReference type="Pfam" id="PF01636">
    <property type="entry name" value="APH"/>
    <property type="match status" value="1"/>
</dbReference>
<dbReference type="InterPro" id="IPR011009">
    <property type="entry name" value="Kinase-like_dom_sf"/>
</dbReference>
<organism evidence="2 3">
    <name type="scientific">Spongiibacter nanhainus</name>
    <dbReference type="NCBI Taxonomy" id="2794344"/>
    <lineage>
        <taxon>Bacteria</taxon>
        <taxon>Pseudomonadati</taxon>
        <taxon>Pseudomonadota</taxon>
        <taxon>Gammaproteobacteria</taxon>
        <taxon>Cellvibrionales</taxon>
        <taxon>Spongiibacteraceae</taxon>
        <taxon>Spongiibacter</taxon>
    </lineage>
</organism>
<keyword evidence="2" id="KW-0808">Transferase</keyword>
<dbReference type="Gene3D" id="3.30.200.20">
    <property type="entry name" value="Phosphorylase Kinase, domain 1"/>
    <property type="match status" value="1"/>
</dbReference>
<reference evidence="2 3" key="1">
    <citation type="submission" date="2020-12" db="EMBL/GenBank/DDBJ databases">
        <authorList>
            <person name="Shan Y."/>
        </authorList>
    </citation>
    <scope>NUCLEOTIDE SEQUENCE [LARGE SCALE GENOMIC DNA]</scope>
    <source>
        <strain evidence="3">csc3.9</strain>
    </source>
</reference>
<gene>
    <name evidence="2" type="ORF">I6N98_05945</name>
</gene>
<accession>A0A7T4R2Z9</accession>
<feature type="domain" description="Aminoglycoside phosphotransferase" evidence="1">
    <location>
        <begin position="37"/>
        <end position="258"/>
    </location>
</feature>
<dbReference type="EMBL" id="CP066167">
    <property type="protein sequence ID" value="QQD19394.1"/>
    <property type="molecule type" value="Genomic_DNA"/>
</dbReference>
<name>A0A7T4R2Z9_9GAMM</name>
<dbReference type="Proteomes" id="UP000596063">
    <property type="component" value="Chromosome"/>
</dbReference>
<dbReference type="Gene3D" id="3.90.1200.10">
    <property type="match status" value="1"/>
</dbReference>
<evidence type="ECO:0000259" key="1">
    <source>
        <dbReference type="Pfam" id="PF01636"/>
    </source>
</evidence>
<dbReference type="AlphaFoldDB" id="A0A7T4R2Z9"/>
<keyword evidence="3" id="KW-1185">Reference proteome</keyword>
<dbReference type="InterPro" id="IPR002575">
    <property type="entry name" value="Aminoglycoside_PTrfase"/>
</dbReference>
<dbReference type="GO" id="GO:0016740">
    <property type="term" value="F:transferase activity"/>
    <property type="evidence" value="ECO:0007669"/>
    <property type="project" value="UniProtKB-KW"/>
</dbReference>
<sequence>MTTESANHHRDNVQHRLTVWCLSVIGLPESTPCTLDVVSGDASFRCYYRLSLSDQDQFIAVHAPPEKENNAEFIAVQQRLSAADIRVPGLLGWDLQQGFMLQEDFGDRLLLPLLTDVNAAEPFYDKALDSLLAMQRIPLVEGDLPDYDYARLTQEMALFPQWFVESMLGLELHNEDHTLLAQCFDTLAKAALAQPQGFVHRDFHSRNIMVLDDGELGFIDFQDAVRGPLTYDLVSLLRDCYICWPEASVAAWRDRYYSKAQAAGLALPDAAQFAKDMDWMGLQRHLKVLGIFARLSIRDGKHGYLNDLPLVMHYTLSVARRYEELAPFVAWFERRLMPSIQSQPWYQESYREGYSGSSEEPSA</sequence>
<dbReference type="SUPFAM" id="SSF56112">
    <property type="entry name" value="Protein kinase-like (PK-like)"/>
    <property type="match status" value="1"/>
</dbReference>
<dbReference type="RefSeq" id="WP_198570879.1">
    <property type="nucleotide sequence ID" value="NZ_CP066167.1"/>
</dbReference>
<evidence type="ECO:0000313" key="3">
    <source>
        <dbReference type="Proteomes" id="UP000596063"/>
    </source>
</evidence>
<dbReference type="KEGG" id="snan:I6N98_05945"/>
<evidence type="ECO:0000313" key="2">
    <source>
        <dbReference type="EMBL" id="QQD19394.1"/>
    </source>
</evidence>
<protein>
    <submittedName>
        <fullName evidence="2">Phosphotransferase</fullName>
    </submittedName>
</protein>
<proteinExistence type="predicted"/>